<dbReference type="SUPFAM" id="SSF53335">
    <property type="entry name" value="S-adenosyl-L-methionine-dependent methyltransferases"/>
    <property type="match status" value="1"/>
</dbReference>
<feature type="region of interest" description="Disordered" evidence="5">
    <location>
        <begin position="75"/>
        <end position="94"/>
    </location>
</feature>
<dbReference type="InterPro" id="IPR002052">
    <property type="entry name" value="DNA_methylase_N6_adenine_CS"/>
</dbReference>
<dbReference type="GO" id="GO:0032259">
    <property type="term" value="P:methylation"/>
    <property type="evidence" value="ECO:0007669"/>
    <property type="project" value="UniProtKB-KW"/>
</dbReference>
<dbReference type="GO" id="GO:0003676">
    <property type="term" value="F:nucleic acid binding"/>
    <property type="evidence" value="ECO:0007669"/>
    <property type="project" value="InterPro"/>
</dbReference>
<evidence type="ECO:0000256" key="4">
    <source>
        <dbReference type="ARBA" id="ARBA00022691"/>
    </source>
</evidence>
<keyword evidence="4" id="KW-0949">S-adenosyl-L-methionine</keyword>
<dbReference type="VEuPathDB" id="TriTrypDB:TvY486_1116110"/>
<reference evidence="6" key="1">
    <citation type="journal article" date="2012" name="Proc. Natl. Acad. Sci. U.S.A.">
        <title>Antigenic diversity is generated by distinct evolutionary mechanisms in African trypanosome species.</title>
        <authorList>
            <person name="Jackson A.P."/>
            <person name="Berry A."/>
            <person name="Aslett M."/>
            <person name="Allison H.C."/>
            <person name="Burton P."/>
            <person name="Vavrova-Anderson J."/>
            <person name="Brown R."/>
            <person name="Browne H."/>
            <person name="Corton N."/>
            <person name="Hauser H."/>
            <person name="Gamble J."/>
            <person name="Gilderthorp R."/>
            <person name="Marcello L."/>
            <person name="McQuillan J."/>
            <person name="Otto T.D."/>
            <person name="Quail M.A."/>
            <person name="Sanders M.J."/>
            <person name="van Tonder A."/>
            <person name="Ginger M.L."/>
            <person name="Field M.C."/>
            <person name="Barry J.D."/>
            <person name="Hertz-Fowler C."/>
            <person name="Berriman M."/>
        </authorList>
    </citation>
    <scope>NUCLEOTIDE SEQUENCE</scope>
    <source>
        <strain evidence="6">Y486</strain>
    </source>
</reference>
<comment type="similarity">
    <text evidence="1">Belongs to the eukaryotic/archaeal PrmC-related family.</text>
</comment>
<name>G0U943_TRYVY</name>
<proteinExistence type="inferred from homology"/>
<dbReference type="GO" id="GO:0035657">
    <property type="term" value="C:eRF1 methyltransferase complex"/>
    <property type="evidence" value="ECO:0007669"/>
    <property type="project" value="TreeGrafter"/>
</dbReference>
<dbReference type="PANTHER" id="PTHR45875">
    <property type="entry name" value="METHYLTRANSFERASE N6AMT1"/>
    <property type="match status" value="1"/>
</dbReference>
<keyword evidence="2" id="KW-0489">Methyltransferase</keyword>
<dbReference type="OMA" id="VITTAWC"/>
<protein>
    <recommendedName>
        <fullName evidence="7">Methyltransferase small domain-containing protein</fullName>
    </recommendedName>
</protein>
<evidence type="ECO:0000256" key="3">
    <source>
        <dbReference type="ARBA" id="ARBA00022679"/>
    </source>
</evidence>
<dbReference type="PROSITE" id="PS00092">
    <property type="entry name" value="N6_MTASE"/>
    <property type="match status" value="1"/>
</dbReference>
<evidence type="ECO:0000313" key="6">
    <source>
        <dbReference type="EMBL" id="CCC54127.1"/>
    </source>
</evidence>
<dbReference type="InterPro" id="IPR029063">
    <property type="entry name" value="SAM-dependent_MTases_sf"/>
</dbReference>
<evidence type="ECO:0000256" key="2">
    <source>
        <dbReference type="ARBA" id="ARBA00022603"/>
    </source>
</evidence>
<keyword evidence="3" id="KW-0808">Transferase</keyword>
<dbReference type="GO" id="GO:0008757">
    <property type="term" value="F:S-adenosylmethionine-dependent methyltransferase activity"/>
    <property type="evidence" value="ECO:0007669"/>
    <property type="project" value="TreeGrafter"/>
</dbReference>
<evidence type="ECO:0000256" key="1">
    <source>
        <dbReference type="ARBA" id="ARBA00006149"/>
    </source>
</evidence>
<dbReference type="AlphaFoldDB" id="G0U943"/>
<dbReference type="PANTHER" id="PTHR45875:SF1">
    <property type="entry name" value="METHYLTRANSFERASE N6AMT1"/>
    <property type="match status" value="1"/>
</dbReference>
<dbReference type="InterPro" id="IPR052190">
    <property type="entry name" value="Euk-Arch_PrmC-MTase"/>
</dbReference>
<evidence type="ECO:0008006" key="7">
    <source>
        <dbReference type="Google" id="ProtNLM"/>
    </source>
</evidence>
<feature type="compositionally biased region" description="Polar residues" evidence="5">
    <location>
        <begin position="75"/>
        <end position="86"/>
    </location>
</feature>
<organism evidence="6">
    <name type="scientific">Trypanosoma vivax (strain Y486)</name>
    <dbReference type="NCBI Taxonomy" id="1055687"/>
    <lineage>
        <taxon>Eukaryota</taxon>
        <taxon>Discoba</taxon>
        <taxon>Euglenozoa</taxon>
        <taxon>Kinetoplastea</taxon>
        <taxon>Metakinetoplastina</taxon>
        <taxon>Trypanosomatida</taxon>
        <taxon>Trypanosomatidae</taxon>
        <taxon>Trypanosoma</taxon>
        <taxon>Duttonella</taxon>
    </lineage>
</organism>
<gene>
    <name evidence="6" type="ORF">TVY486_1116110</name>
</gene>
<accession>G0U943</accession>
<evidence type="ECO:0000256" key="5">
    <source>
        <dbReference type="SAM" id="MobiDB-lite"/>
    </source>
</evidence>
<dbReference type="EMBL" id="HE573027">
    <property type="protein sequence ID" value="CCC54127.1"/>
    <property type="molecule type" value="Genomic_DNA"/>
</dbReference>
<sequence>MPITPDYFHCITDQRFRGSVYEPEADTFLLLEALDNSSSLLRSMRPRRCVEIGCGSGTVITHLALVLAGVTSGGSAAQQRKGQNSTEQEKDSAYHPCMQEGSGVETEYHAVDMNPVALEATRITWDKTLTQLLGGDSKIELHLYQGDLFSPFVPEAVGAQEDHEHSFFDVILFNPPYVPTTMEELLCAEAQKGDISAAWCGGPRGRVVVDRFVEQLPLFLATYGICFIVAIHENDVPELMQLIRSVFGRAGEHDLVIEIVAERYTGEHLKVIRMMRGRQLTPLCPA</sequence>
<dbReference type="Gene3D" id="3.40.50.150">
    <property type="entry name" value="Vaccinia Virus protein VP39"/>
    <property type="match status" value="1"/>
</dbReference>
<dbReference type="GO" id="GO:0008276">
    <property type="term" value="F:protein methyltransferase activity"/>
    <property type="evidence" value="ECO:0007669"/>
    <property type="project" value="TreeGrafter"/>
</dbReference>